<organism evidence="2 3">
    <name type="scientific">Tetragonisca angustula</name>
    <dbReference type="NCBI Taxonomy" id="166442"/>
    <lineage>
        <taxon>Eukaryota</taxon>
        <taxon>Metazoa</taxon>
        <taxon>Ecdysozoa</taxon>
        <taxon>Arthropoda</taxon>
        <taxon>Hexapoda</taxon>
        <taxon>Insecta</taxon>
        <taxon>Pterygota</taxon>
        <taxon>Neoptera</taxon>
        <taxon>Endopterygota</taxon>
        <taxon>Hymenoptera</taxon>
        <taxon>Apocrita</taxon>
        <taxon>Aculeata</taxon>
        <taxon>Apoidea</taxon>
        <taxon>Anthophila</taxon>
        <taxon>Apidae</taxon>
        <taxon>Tetragonisca</taxon>
    </lineage>
</organism>
<name>A0AAW1AAZ6_9HYME</name>
<comment type="caution">
    <text evidence="2">The sequence shown here is derived from an EMBL/GenBank/DDBJ whole genome shotgun (WGS) entry which is preliminary data.</text>
</comment>
<reference evidence="2 3" key="1">
    <citation type="submission" date="2024-05" db="EMBL/GenBank/DDBJ databases">
        <title>The nuclear and mitochondrial genome assemblies of Tetragonisca angustula (Apidae: Meliponini), a tiny yet remarkable pollinator in the Neotropics.</title>
        <authorList>
            <person name="Ferrari R."/>
            <person name="Ricardo P.C."/>
            <person name="Dias F.C."/>
            <person name="Araujo N.S."/>
            <person name="Soares D.O."/>
            <person name="Zhou Q.-S."/>
            <person name="Zhu C.-D."/>
            <person name="Coutinho L."/>
            <person name="Airas M.C."/>
            <person name="Batista T.M."/>
        </authorList>
    </citation>
    <scope>NUCLEOTIDE SEQUENCE [LARGE SCALE GENOMIC DNA]</scope>
    <source>
        <strain evidence="2">ASF017062</strain>
        <tissue evidence="2">Abdomen</tissue>
    </source>
</reference>
<dbReference type="AlphaFoldDB" id="A0AAW1AAZ6"/>
<protein>
    <submittedName>
        <fullName evidence="2">Uncharacterized protein</fullName>
    </submittedName>
</protein>
<proteinExistence type="predicted"/>
<evidence type="ECO:0000313" key="2">
    <source>
        <dbReference type="EMBL" id="KAK9306479.1"/>
    </source>
</evidence>
<keyword evidence="3" id="KW-1185">Reference proteome</keyword>
<dbReference type="EMBL" id="JAWNGG020000040">
    <property type="protein sequence ID" value="KAK9306479.1"/>
    <property type="molecule type" value="Genomic_DNA"/>
</dbReference>
<dbReference type="Proteomes" id="UP001432146">
    <property type="component" value="Unassembled WGS sequence"/>
</dbReference>
<gene>
    <name evidence="2" type="ORF">QLX08_002854</name>
</gene>
<sequence>MLSARSADSPLFITAAPSPKYASPGDWKRTTHSPVQRLFHHRLNDRPAIDEQIDLRSTGGAALVPRQAKNDMSPV</sequence>
<accession>A0AAW1AAZ6</accession>
<evidence type="ECO:0000313" key="3">
    <source>
        <dbReference type="Proteomes" id="UP001432146"/>
    </source>
</evidence>
<feature type="region of interest" description="Disordered" evidence="1">
    <location>
        <begin position="1"/>
        <end position="29"/>
    </location>
</feature>
<evidence type="ECO:0000256" key="1">
    <source>
        <dbReference type="SAM" id="MobiDB-lite"/>
    </source>
</evidence>